<keyword evidence="3" id="KW-0808">Transferase</keyword>
<dbReference type="Pfam" id="PF01757">
    <property type="entry name" value="Acyl_transf_3"/>
    <property type="match status" value="1"/>
</dbReference>
<keyword evidence="3" id="KW-0012">Acyltransferase</keyword>
<feature type="transmembrane region" description="Helical" evidence="1">
    <location>
        <begin position="162"/>
        <end position="185"/>
    </location>
</feature>
<protein>
    <submittedName>
        <fullName evidence="3">Acyltransferase</fullName>
    </submittedName>
</protein>
<dbReference type="InterPro" id="IPR050879">
    <property type="entry name" value="Acyltransferase_3"/>
</dbReference>
<feature type="domain" description="Acyltransferase 3" evidence="2">
    <location>
        <begin position="4"/>
        <end position="343"/>
    </location>
</feature>
<evidence type="ECO:0000313" key="4">
    <source>
        <dbReference type="Proteomes" id="UP000580130"/>
    </source>
</evidence>
<dbReference type="GO" id="GO:0016020">
    <property type="term" value="C:membrane"/>
    <property type="evidence" value="ECO:0007669"/>
    <property type="project" value="TreeGrafter"/>
</dbReference>
<dbReference type="GO" id="GO:0016747">
    <property type="term" value="F:acyltransferase activity, transferring groups other than amino-acyl groups"/>
    <property type="evidence" value="ECO:0007669"/>
    <property type="project" value="InterPro"/>
</dbReference>
<feature type="transmembrane region" description="Helical" evidence="1">
    <location>
        <begin position="84"/>
        <end position="106"/>
    </location>
</feature>
<evidence type="ECO:0000256" key="1">
    <source>
        <dbReference type="SAM" id="Phobius"/>
    </source>
</evidence>
<feature type="transmembrane region" description="Helical" evidence="1">
    <location>
        <begin position="39"/>
        <end position="63"/>
    </location>
</feature>
<sequence length="366" mass="42024">MKKNKGIDIVRAVAIMSVLIYHFYVLIDGNRYVDHQVIHRLILVGGEIGVTLFFIISGYGIFFSIDRMENKDGFQFSKFMKKRCVRILPQYYLSLLIIIFIGSQGFVLSKDGIWHIVTHALLIHNFFPSTCGSISTVLWTMGVIFQFYLIAYFLYKCVKKNAIIAMIASFAFTIICKIVIFHFIFPYIHIENSYYFIYGRQLFTALDNFVIGMFLAYYEENIKANKSTKIVVTLMVLILGGIWCIMPQADLRHSDCLIGYIWSSVLALVLGAGVWILENIEYKNDMRWLRCVMFISKYQYGIYLWHFVIAANLIQNSLTINELAQKSFLGLTVILSAICILAGYISSITLDAPDYVKLLSSNKSKQ</sequence>
<dbReference type="PANTHER" id="PTHR23028">
    <property type="entry name" value="ACETYLTRANSFERASE"/>
    <property type="match status" value="1"/>
</dbReference>
<feature type="transmembrane region" description="Helical" evidence="1">
    <location>
        <begin position="298"/>
        <end position="315"/>
    </location>
</feature>
<dbReference type="RefSeq" id="WP_168933119.1">
    <property type="nucleotide sequence ID" value="NZ_JABAFX010000004.1"/>
</dbReference>
<feature type="transmembrane region" description="Helical" evidence="1">
    <location>
        <begin position="230"/>
        <end position="251"/>
    </location>
</feature>
<evidence type="ECO:0000313" key="3">
    <source>
        <dbReference type="EMBL" id="NME56348.1"/>
    </source>
</evidence>
<keyword evidence="1" id="KW-0812">Transmembrane</keyword>
<comment type="caution">
    <text evidence="3">The sequence shown here is derived from an EMBL/GenBank/DDBJ whole genome shotgun (WGS) entry which is preliminary data.</text>
</comment>
<dbReference type="Proteomes" id="UP000580130">
    <property type="component" value="Unassembled WGS sequence"/>
</dbReference>
<dbReference type="PANTHER" id="PTHR23028:SF53">
    <property type="entry name" value="ACYL_TRANSF_3 DOMAIN-CONTAINING PROTEIN"/>
    <property type="match status" value="1"/>
</dbReference>
<dbReference type="InterPro" id="IPR002656">
    <property type="entry name" value="Acyl_transf_3_dom"/>
</dbReference>
<dbReference type="AlphaFoldDB" id="A0A848CK65"/>
<dbReference type="EMBL" id="JABAFX010000004">
    <property type="protein sequence ID" value="NME56348.1"/>
    <property type="molecule type" value="Genomic_DNA"/>
</dbReference>
<evidence type="ECO:0000259" key="2">
    <source>
        <dbReference type="Pfam" id="PF01757"/>
    </source>
</evidence>
<gene>
    <name evidence="3" type="ORF">HF855_02640</name>
</gene>
<reference evidence="3 4" key="1">
    <citation type="submission" date="2020-04" db="EMBL/GenBank/DDBJ databases">
        <authorList>
            <person name="Hitch T.C.A."/>
            <person name="Wylensek D."/>
            <person name="Clavel T."/>
        </authorList>
    </citation>
    <scope>NUCLEOTIDE SEQUENCE [LARGE SCALE GENOMIC DNA]</scope>
    <source>
        <strain evidence="3 4">BSM-383-APC-5F</strain>
    </source>
</reference>
<feature type="transmembrane region" description="Helical" evidence="1">
    <location>
        <begin position="327"/>
        <end position="350"/>
    </location>
</feature>
<accession>A0A848CK65</accession>
<keyword evidence="1" id="KW-1133">Transmembrane helix</keyword>
<keyword evidence="1" id="KW-0472">Membrane</keyword>
<proteinExistence type="predicted"/>
<name>A0A848CK65_9FIRM</name>
<feature type="transmembrane region" description="Helical" evidence="1">
    <location>
        <begin position="126"/>
        <end position="155"/>
    </location>
</feature>
<feature type="transmembrane region" description="Helical" evidence="1">
    <location>
        <begin position="197"/>
        <end position="218"/>
    </location>
</feature>
<organism evidence="3 4">
    <name type="scientific">Dorea formicigenerans</name>
    <dbReference type="NCBI Taxonomy" id="39486"/>
    <lineage>
        <taxon>Bacteria</taxon>
        <taxon>Bacillati</taxon>
        <taxon>Bacillota</taxon>
        <taxon>Clostridia</taxon>
        <taxon>Lachnospirales</taxon>
        <taxon>Lachnospiraceae</taxon>
        <taxon>Dorea</taxon>
    </lineage>
</organism>
<feature type="transmembrane region" description="Helical" evidence="1">
    <location>
        <begin position="257"/>
        <end position="277"/>
    </location>
</feature>
<feature type="transmembrane region" description="Helical" evidence="1">
    <location>
        <begin position="9"/>
        <end position="27"/>
    </location>
</feature>
<dbReference type="GO" id="GO:0009103">
    <property type="term" value="P:lipopolysaccharide biosynthetic process"/>
    <property type="evidence" value="ECO:0007669"/>
    <property type="project" value="TreeGrafter"/>
</dbReference>